<gene>
    <name evidence="1" type="ORF">R1flu_021559</name>
</gene>
<sequence>MHEQGVKCPNCRILFHRDMIRKFYMERISPPEHAATYFVDPIQLRRSRLILPFLCECLDRYLNAYECGVSLDEHKEILSDFMKEMDTQFTDSVLDDEDRYPRPYDLRVEVKHLLRFYLHREIADREQFEEYMQQVGARFMRRTWPPECWNSQVIEGNLAVVHGVPFYNLG</sequence>
<accession>A0ABD1ZPQ8</accession>
<name>A0ABD1ZPQ8_9MARC</name>
<evidence type="ECO:0000313" key="1">
    <source>
        <dbReference type="EMBL" id="KAL2653431.1"/>
    </source>
</evidence>
<organism evidence="1 2">
    <name type="scientific">Riccia fluitans</name>
    <dbReference type="NCBI Taxonomy" id="41844"/>
    <lineage>
        <taxon>Eukaryota</taxon>
        <taxon>Viridiplantae</taxon>
        <taxon>Streptophyta</taxon>
        <taxon>Embryophyta</taxon>
        <taxon>Marchantiophyta</taxon>
        <taxon>Marchantiopsida</taxon>
        <taxon>Marchantiidae</taxon>
        <taxon>Marchantiales</taxon>
        <taxon>Ricciaceae</taxon>
        <taxon>Riccia</taxon>
    </lineage>
</organism>
<dbReference type="Proteomes" id="UP001605036">
    <property type="component" value="Unassembled WGS sequence"/>
</dbReference>
<evidence type="ECO:0000313" key="2">
    <source>
        <dbReference type="Proteomes" id="UP001605036"/>
    </source>
</evidence>
<dbReference type="EMBL" id="JBHFFA010000001">
    <property type="protein sequence ID" value="KAL2653431.1"/>
    <property type="molecule type" value="Genomic_DNA"/>
</dbReference>
<reference evidence="1 2" key="1">
    <citation type="submission" date="2024-09" db="EMBL/GenBank/DDBJ databases">
        <title>Chromosome-scale assembly of Riccia fluitans.</title>
        <authorList>
            <person name="Paukszto L."/>
            <person name="Sawicki J."/>
            <person name="Karawczyk K."/>
            <person name="Piernik-Szablinska J."/>
            <person name="Szczecinska M."/>
            <person name="Mazdziarz M."/>
        </authorList>
    </citation>
    <scope>NUCLEOTIDE SEQUENCE [LARGE SCALE GENOMIC DNA]</scope>
    <source>
        <strain evidence="1">Rf_01</strain>
        <tissue evidence="1">Aerial parts of the thallus</tissue>
    </source>
</reference>
<dbReference type="AlphaFoldDB" id="A0ABD1ZPQ8"/>
<protein>
    <submittedName>
        <fullName evidence="1">Uncharacterized protein</fullName>
    </submittedName>
</protein>
<keyword evidence="2" id="KW-1185">Reference proteome</keyword>
<proteinExistence type="predicted"/>
<comment type="caution">
    <text evidence="1">The sequence shown here is derived from an EMBL/GenBank/DDBJ whole genome shotgun (WGS) entry which is preliminary data.</text>
</comment>